<keyword evidence="2" id="KW-1185">Reference proteome</keyword>
<dbReference type="RefSeq" id="WP_248734533.1">
    <property type="nucleotide sequence ID" value="NZ_CALBWS010000006.1"/>
</dbReference>
<dbReference type="Proteomes" id="UP000838308">
    <property type="component" value="Unassembled WGS sequence"/>
</dbReference>
<sequence>MLAKSKKAKWTIGLTGTALSAFVISQIGGNQPSQSLQNSEIVITKSMSKQEKEFVQLDWSNYEINGVVVSGGVEQSDRQSRRS</sequence>
<name>A0ABM9ENJ5_9BACI</name>
<comment type="caution">
    <text evidence="1">The sequence shown here is derived from an EMBL/GenBank/DDBJ whole genome shotgun (WGS) entry which is preliminary data.</text>
</comment>
<reference evidence="1" key="1">
    <citation type="submission" date="2022-04" db="EMBL/GenBank/DDBJ databases">
        <authorList>
            <person name="Criscuolo A."/>
        </authorList>
    </citation>
    <scope>NUCLEOTIDE SEQUENCE</scope>
    <source>
        <strain evidence="1">CIP111895</strain>
    </source>
</reference>
<gene>
    <name evidence="1" type="ORF">BACCIP111895_01360</name>
</gene>
<evidence type="ECO:0000313" key="1">
    <source>
        <dbReference type="EMBL" id="CAH2714199.1"/>
    </source>
</evidence>
<organism evidence="1 2">
    <name type="scientific">Neobacillus rhizosphaerae</name>
    <dbReference type="NCBI Taxonomy" id="2880965"/>
    <lineage>
        <taxon>Bacteria</taxon>
        <taxon>Bacillati</taxon>
        <taxon>Bacillota</taxon>
        <taxon>Bacilli</taxon>
        <taxon>Bacillales</taxon>
        <taxon>Bacillaceae</taxon>
        <taxon>Neobacillus</taxon>
    </lineage>
</organism>
<dbReference type="EMBL" id="CALBWS010000006">
    <property type="protein sequence ID" value="CAH2714199.1"/>
    <property type="molecule type" value="Genomic_DNA"/>
</dbReference>
<evidence type="ECO:0000313" key="2">
    <source>
        <dbReference type="Proteomes" id="UP000838308"/>
    </source>
</evidence>
<proteinExistence type="predicted"/>
<accession>A0ABM9ENJ5</accession>
<protein>
    <recommendedName>
        <fullName evidence="3">Bypass of forespore C C-terminal domain-containing protein</fullName>
    </recommendedName>
</protein>
<evidence type="ECO:0008006" key="3">
    <source>
        <dbReference type="Google" id="ProtNLM"/>
    </source>
</evidence>